<dbReference type="EMBL" id="BAAAVM010000182">
    <property type="protein sequence ID" value="GAA2786556.1"/>
    <property type="molecule type" value="Genomic_DNA"/>
</dbReference>
<dbReference type="InterPro" id="IPR029062">
    <property type="entry name" value="Class_I_gatase-like"/>
</dbReference>
<evidence type="ECO:0000313" key="5">
    <source>
        <dbReference type="EMBL" id="GAA2786556.1"/>
    </source>
</evidence>
<evidence type="ECO:0000259" key="3">
    <source>
        <dbReference type="Pfam" id="PF02016"/>
    </source>
</evidence>
<evidence type="ECO:0000313" key="6">
    <source>
        <dbReference type="Proteomes" id="UP001500893"/>
    </source>
</evidence>
<dbReference type="InterPro" id="IPR040449">
    <property type="entry name" value="Peptidase_S66_N"/>
</dbReference>
<dbReference type="Proteomes" id="UP001500893">
    <property type="component" value="Unassembled WGS sequence"/>
</dbReference>
<dbReference type="Gene3D" id="3.30.930.10">
    <property type="entry name" value="Bira Bifunctional Protein, Domain 2"/>
    <property type="match status" value="1"/>
</dbReference>
<dbReference type="SUPFAM" id="SSF52317">
    <property type="entry name" value="Class I glutamine amidotransferase-like"/>
    <property type="match status" value="1"/>
</dbReference>
<keyword evidence="2" id="KW-0378">Hydrolase</keyword>
<dbReference type="Gene3D" id="3.50.30.60">
    <property type="entry name" value="LD-carboxypeptidase A C-terminal domain-like"/>
    <property type="match status" value="1"/>
</dbReference>
<keyword evidence="6" id="KW-1185">Reference proteome</keyword>
<evidence type="ECO:0000256" key="2">
    <source>
        <dbReference type="ARBA" id="ARBA00022801"/>
    </source>
</evidence>
<gene>
    <name evidence="5" type="ORF">GCM10010521_75490</name>
</gene>
<proteinExistence type="inferred from homology"/>
<dbReference type="PANTHER" id="PTHR30237">
    <property type="entry name" value="MURAMOYLTETRAPEPTIDE CARBOXYPEPTIDASE"/>
    <property type="match status" value="1"/>
</dbReference>
<accession>A0ABN3VAE2</accession>
<reference evidence="5 6" key="1">
    <citation type="journal article" date="2019" name="Int. J. Syst. Evol. Microbiol.">
        <title>The Global Catalogue of Microorganisms (GCM) 10K type strain sequencing project: providing services to taxonomists for standard genome sequencing and annotation.</title>
        <authorList>
            <consortium name="The Broad Institute Genomics Platform"/>
            <consortium name="The Broad Institute Genome Sequencing Center for Infectious Disease"/>
            <person name="Wu L."/>
            <person name="Ma J."/>
        </authorList>
    </citation>
    <scope>NUCLEOTIDE SEQUENCE [LARGE SCALE GENOMIC DNA]</scope>
    <source>
        <strain evidence="5 6">JCM 11574</strain>
    </source>
</reference>
<dbReference type="PANTHER" id="PTHR30237:SF4">
    <property type="entry name" value="LD-CARBOXYPEPTIDASE C-TERMINAL DOMAIN-CONTAINING PROTEIN"/>
    <property type="match status" value="1"/>
</dbReference>
<comment type="similarity">
    <text evidence="1">Belongs to the peptidase S66 family.</text>
</comment>
<dbReference type="InterPro" id="IPR003507">
    <property type="entry name" value="S66_fam"/>
</dbReference>
<dbReference type="CDD" id="cd07062">
    <property type="entry name" value="Peptidase_S66_mccF_like"/>
    <property type="match status" value="1"/>
</dbReference>
<dbReference type="RefSeq" id="WP_345060920.1">
    <property type="nucleotide sequence ID" value="NZ_BAAAVM010000182.1"/>
</dbReference>
<evidence type="ECO:0008006" key="7">
    <source>
        <dbReference type="Google" id="ProtNLM"/>
    </source>
</evidence>
<dbReference type="Pfam" id="PF17676">
    <property type="entry name" value="Peptidase_S66C"/>
    <property type="match status" value="1"/>
</dbReference>
<dbReference type="InterPro" id="IPR045864">
    <property type="entry name" value="aa-tRNA-synth_II/BPL/LPL"/>
</dbReference>
<organism evidence="5 6">
    <name type="scientific">Streptomyces rameus</name>
    <dbReference type="NCBI Taxonomy" id="68261"/>
    <lineage>
        <taxon>Bacteria</taxon>
        <taxon>Bacillati</taxon>
        <taxon>Actinomycetota</taxon>
        <taxon>Actinomycetes</taxon>
        <taxon>Kitasatosporales</taxon>
        <taxon>Streptomycetaceae</taxon>
        <taxon>Streptomyces</taxon>
    </lineage>
</organism>
<sequence>MSNTPWEGVFDTASSLAESPATRGVVVRFLETLAARGYRFTPPAPVTEADGTVAFVNATITPYKSTLAANRPIGRICHYQPCFRAHGEHPWLFAFGMTGLLADIESGNDLQRVAEDNHLATLAALPDHRADRLHILVDSRDTDLMGPVSDAAAEHGGRLHVLDTPQVSTRWEYGDGYALRGRGITYYYRRPGVGCAVECQPDCRCARWQPLSNLILVEGAERRYAEVGFGVEITAAISFGPNAYALPELAGRVTAAEKAGLTPDRAVDAVNLYRALALLGECGARPAGKGPGSVVRKFCLRLLELLAPLTADQADSLLERFGASRNFRDALKAEGERRARAMVRNLRAAASVLERRPDTPDADLRATYGLSGAQLRSLRAESRGTRTGQATEARQNTEIRQIALEARLRPPRLKKGDAITVVSPSWQGASVFPERAARGLADLAARSGLRVTQAPPVPGCEPGSRQARAAEFNAALRDPDNQGILWMIGGLTAAELLDLIDYDAFAAHPKVLCGYSDATVLHHALYARTKVTTFYGPAVLSEFAETGGTPYYTLNSFLDVTMRGWSGSYPRYEEVLDEFVDWAGDDRARLPEPALPRTVLRPGTAQGLLLAGCVPSVLQLLGTPWLPDYAGHVLALELANDDGYGPAHAARDLWQLRHAGLLDGVAGLVMGRPRLWTADQRAELDRILLEVCHGLSFPVVTEFEFGHTDPVLTLPVGVPVELSGDDLRLLEPAVR</sequence>
<evidence type="ECO:0000256" key="1">
    <source>
        <dbReference type="ARBA" id="ARBA00010233"/>
    </source>
</evidence>
<dbReference type="Pfam" id="PF02016">
    <property type="entry name" value="Peptidase_S66"/>
    <property type="match status" value="1"/>
</dbReference>
<dbReference type="SUPFAM" id="SSF141986">
    <property type="entry name" value="LD-carboxypeptidase A C-terminal domain-like"/>
    <property type="match status" value="1"/>
</dbReference>
<feature type="domain" description="LD-carboxypeptidase N-terminal" evidence="3">
    <location>
        <begin position="419"/>
        <end position="536"/>
    </location>
</feature>
<comment type="caution">
    <text evidence="5">The sequence shown here is derived from an EMBL/GenBank/DDBJ whole genome shotgun (WGS) entry which is preliminary data.</text>
</comment>
<name>A0ABN3VAE2_9ACTN</name>
<dbReference type="InterPro" id="IPR027461">
    <property type="entry name" value="Carboxypeptidase_A_C_sf"/>
</dbReference>
<dbReference type="InterPro" id="IPR027478">
    <property type="entry name" value="LdcA_N"/>
</dbReference>
<dbReference type="InterPro" id="IPR040921">
    <property type="entry name" value="Peptidase_S66C"/>
</dbReference>
<protein>
    <recommendedName>
        <fullName evidence="7">LD-carboxypeptidase</fullName>
    </recommendedName>
</protein>
<evidence type="ECO:0000259" key="4">
    <source>
        <dbReference type="Pfam" id="PF17676"/>
    </source>
</evidence>
<feature type="domain" description="LD-carboxypeptidase C-terminal" evidence="4">
    <location>
        <begin position="606"/>
        <end position="722"/>
    </location>
</feature>
<dbReference type="SUPFAM" id="SSF55681">
    <property type="entry name" value="Class II aaRS and biotin synthetases"/>
    <property type="match status" value="1"/>
</dbReference>
<dbReference type="Gene3D" id="3.40.50.10740">
    <property type="entry name" value="Class I glutamine amidotransferase-like"/>
    <property type="match status" value="1"/>
</dbReference>